<evidence type="ECO:0000313" key="3">
    <source>
        <dbReference type="Proteomes" id="UP000319848"/>
    </source>
</evidence>
<keyword evidence="1" id="KW-0472">Membrane</keyword>
<evidence type="ECO:0000256" key="1">
    <source>
        <dbReference type="SAM" id="Phobius"/>
    </source>
</evidence>
<evidence type="ECO:0000313" key="2">
    <source>
        <dbReference type="EMBL" id="TWI11803.1"/>
    </source>
</evidence>
<dbReference type="Proteomes" id="UP000319848">
    <property type="component" value="Unassembled WGS sequence"/>
</dbReference>
<proteinExistence type="predicted"/>
<keyword evidence="1" id="KW-1133">Transmembrane helix</keyword>
<dbReference type="STRING" id="1341154.FCR2A7T_28640"/>
<keyword evidence="3" id="KW-1185">Reference proteome</keyword>
<dbReference type="Pfam" id="PF10825">
    <property type="entry name" value="DUF2752"/>
    <property type="match status" value="1"/>
</dbReference>
<dbReference type="InterPro" id="IPR021215">
    <property type="entry name" value="DUF2752"/>
</dbReference>
<reference evidence="2 3" key="1">
    <citation type="journal article" date="2015" name="Stand. Genomic Sci.">
        <title>Genomic Encyclopedia of Bacterial and Archaeal Type Strains, Phase III: the genomes of soil and plant-associated and newly described type strains.</title>
        <authorList>
            <person name="Whitman W.B."/>
            <person name="Woyke T."/>
            <person name="Klenk H.P."/>
            <person name="Zhou Y."/>
            <person name="Lilburn T.G."/>
            <person name="Beck B.J."/>
            <person name="De Vos P."/>
            <person name="Vandamme P."/>
            <person name="Eisen J.A."/>
            <person name="Garrity G."/>
            <person name="Hugenholtz P."/>
            <person name="Kyrpides N.C."/>
        </authorList>
    </citation>
    <scope>NUCLEOTIDE SEQUENCE [LARGE SCALE GENOMIC DNA]</scope>
    <source>
        <strain evidence="2 3">CGMCC 1.7270</strain>
    </source>
</reference>
<feature type="transmembrane region" description="Helical" evidence="1">
    <location>
        <begin position="70"/>
        <end position="87"/>
    </location>
</feature>
<organism evidence="2 3">
    <name type="scientific">Flavobacterium cauense R2A-7</name>
    <dbReference type="NCBI Taxonomy" id="1341154"/>
    <lineage>
        <taxon>Bacteria</taxon>
        <taxon>Pseudomonadati</taxon>
        <taxon>Bacteroidota</taxon>
        <taxon>Flavobacteriia</taxon>
        <taxon>Flavobacteriales</taxon>
        <taxon>Flavobacteriaceae</taxon>
        <taxon>Flavobacterium</taxon>
    </lineage>
</organism>
<comment type="caution">
    <text evidence="2">The sequence shown here is derived from an EMBL/GenBank/DDBJ whole genome shotgun (WGS) entry which is preliminary data.</text>
</comment>
<feature type="transmembrane region" description="Helical" evidence="1">
    <location>
        <begin position="38"/>
        <end position="58"/>
    </location>
</feature>
<gene>
    <name evidence="2" type="ORF">IP98_01971</name>
</gene>
<keyword evidence="1" id="KW-0812">Transmembrane</keyword>
<dbReference type="RefSeq" id="WP_023571941.1">
    <property type="nucleotide sequence ID" value="NZ_AVBI01000024.1"/>
</dbReference>
<sequence length="92" mass="10640">MEEYMLPCLSKKLFGIECFGCGTQRAFVLLCKGDFTEAFYMFPAIYTLLPFLFITGLSFIDKSRNYHKPIVTLGILNAVIMVVSYFIKHFYL</sequence>
<protein>
    <submittedName>
        <fullName evidence="2">Uncharacterized protein DUF2752</fullName>
    </submittedName>
</protein>
<name>V6RWZ7_9FLAO</name>
<dbReference type="EMBL" id="VLKQ01000008">
    <property type="protein sequence ID" value="TWI11803.1"/>
    <property type="molecule type" value="Genomic_DNA"/>
</dbReference>
<dbReference type="AlphaFoldDB" id="V6RWZ7"/>
<accession>V6RWZ7</accession>